<dbReference type="NCBIfam" id="NF041018">
    <property type="entry name" value="glyceraldDH_alpha"/>
    <property type="match status" value="1"/>
</dbReference>
<dbReference type="STRING" id="282676.B6F84_13185"/>
<feature type="domain" description="Aldehyde oxidase/xanthine dehydrogenase a/b hammerhead" evidence="3">
    <location>
        <begin position="18"/>
        <end position="135"/>
    </location>
</feature>
<dbReference type="Gene3D" id="3.90.1170.50">
    <property type="entry name" value="Aldehyde oxidase/xanthine dehydrogenase, a/b hammerhead"/>
    <property type="match status" value="1"/>
</dbReference>
<protein>
    <submittedName>
        <fullName evidence="4">Aldehyde oxidase</fullName>
    </submittedName>
</protein>
<dbReference type="Proteomes" id="UP000193404">
    <property type="component" value="Chromosome"/>
</dbReference>
<dbReference type="OrthoDB" id="57164at2157"/>
<evidence type="ECO:0000313" key="4">
    <source>
        <dbReference type="EMBL" id="ARM76879.1"/>
    </source>
</evidence>
<name>A0A1W6K2X8_9CREN</name>
<dbReference type="PANTHER" id="PTHR11908:SF132">
    <property type="entry name" value="ALDEHYDE OXIDASE 1-RELATED"/>
    <property type="match status" value="1"/>
</dbReference>
<sequence>MTYVGKPIKRLYDDKFITGKSNYIDDVKINALYAGFVRSPYAHAKVKNIDSTEALKIPGIVAVFTYKDFEKILKDGIRIWNTYEDPRMWKFNPRLPLAKDKVRYAGEPVAVVIGVNKYVVRDAIDKVNVDYDPLDAVITMEDAENNKVLVHEDLGTNIAFDQTYASGNVDDAFKQADKVIQIEVTNNRLINSPMEPRGIIASYENGYLTVWYSTQTPHTSRDEFSRIFGIPSSKIRVIMPDIGGAFGSKVHITPEDVSVIASSILLGRPVRWTATRTEEMIDAEARHNTFKGEVAVKNDGTVLGIRGELLVDMGAYLTYTAPLQPAIIPLMIPGPYKITNLNIKSRAVYTNTPPIIMYRGASRPEATFIIERIMSNVADQLGLDEVTVREKNMIRANEMPYTNPFGLKYDSGDYLSALKDGLNKLGYYELKRNAEEERKKGKKVGVGMAFYLEISGFGPWEFGEVRVNEEGDVLVITGGTPHGQGTETAIAQVVADALQIDIGRIKVIWGDTETVAAGMGSYGSRTASAAGSAALVASNEILNKMKEIAATQLKVDVEEVEYSQGEFYVKSDKNRKISWNDVAKAGYNGKELGIYSQVTLPGDVTFPYGVHVAVVEVDDYGIAKVKTYKAYDDIGRVLNPALAEGQIHGGATQAVGQALYEQAIFNDNGQLSVTYADYFVPTAVEAPSFENYFAEKTHDSAYPTGAKGVGEAALIVGPAAIVRAIEDATGKKFNKTPVKPEDILS</sequence>
<dbReference type="InterPro" id="IPR036856">
    <property type="entry name" value="Ald_Oxase/Xan_DH_a/b_sf"/>
</dbReference>
<dbReference type="InterPro" id="IPR037165">
    <property type="entry name" value="AldOxase/xan_DH_Mopterin-bd_sf"/>
</dbReference>
<organism evidence="4 5">
    <name type="scientific">Acidianus manzaensis</name>
    <dbReference type="NCBI Taxonomy" id="282676"/>
    <lineage>
        <taxon>Archaea</taxon>
        <taxon>Thermoproteota</taxon>
        <taxon>Thermoprotei</taxon>
        <taxon>Sulfolobales</taxon>
        <taxon>Sulfolobaceae</taxon>
        <taxon>Acidianus</taxon>
    </lineage>
</organism>
<dbReference type="Pfam" id="PF02738">
    <property type="entry name" value="MoCoBD_1"/>
    <property type="match status" value="1"/>
</dbReference>
<dbReference type="SUPFAM" id="SSF54665">
    <property type="entry name" value="CO dehydrogenase molybdoprotein N-domain-like"/>
    <property type="match status" value="1"/>
</dbReference>
<dbReference type="Pfam" id="PF01315">
    <property type="entry name" value="Ald_Xan_dh_C"/>
    <property type="match status" value="1"/>
</dbReference>
<dbReference type="InterPro" id="IPR016208">
    <property type="entry name" value="Ald_Oxase/xanthine_DH-like"/>
</dbReference>
<dbReference type="GO" id="GO:0005506">
    <property type="term" value="F:iron ion binding"/>
    <property type="evidence" value="ECO:0007669"/>
    <property type="project" value="InterPro"/>
</dbReference>
<keyword evidence="2" id="KW-0560">Oxidoreductase</keyword>
<dbReference type="PANTHER" id="PTHR11908">
    <property type="entry name" value="XANTHINE DEHYDROGENASE"/>
    <property type="match status" value="1"/>
</dbReference>
<dbReference type="InterPro" id="IPR000674">
    <property type="entry name" value="Ald_Oxase/Xan_DH_a/b"/>
</dbReference>
<dbReference type="GO" id="GO:0016491">
    <property type="term" value="F:oxidoreductase activity"/>
    <property type="evidence" value="ECO:0007669"/>
    <property type="project" value="UniProtKB-KW"/>
</dbReference>
<proteinExistence type="predicted"/>
<dbReference type="EMBL" id="CP020477">
    <property type="protein sequence ID" value="ARM76879.1"/>
    <property type="molecule type" value="Genomic_DNA"/>
</dbReference>
<reference evidence="4 5" key="1">
    <citation type="submission" date="2017-03" db="EMBL/GenBank/DDBJ databases">
        <title>Sulfur activation and transportation mechanism of thermophilic Archaea Acidianus manzaensis YN-25.</title>
        <authorList>
            <person name="Ma Y."/>
            <person name="Yang Y."/>
            <person name="Xia J."/>
        </authorList>
    </citation>
    <scope>NUCLEOTIDE SEQUENCE [LARGE SCALE GENOMIC DNA]</scope>
    <source>
        <strain evidence="4 5">YN-25</strain>
    </source>
</reference>
<dbReference type="GeneID" id="41591893"/>
<gene>
    <name evidence="4" type="ORF">B6F84_13185</name>
</gene>
<dbReference type="SUPFAM" id="SSF56003">
    <property type="entry name" value="Molybdenum cofactor-binding domain"/>
    <property type="match status" value="1"/>
</dbReference>
<dbReference type="InterPro" id="IPR008274">
    <property type="entry name" value="AldOxase/xan_DH_MoCoBD1"/>
</dbReference>
<evidence type="ECO:0000256" key="2">
    <source>
        <dbReference type="ARBA" id="ARBA00023002"/>
    </source>
</evidence>
<evidence type="ECO:0000313" key="5">
    <source>
        <dbReference type="Proteomes" id="UP000193404"/>
    </source>
</evidence>
<keyword evidence="5" id="KW-1185">Reference proteome</keyword>
<keyword evidence="1" id="KW-0500">Molybdenum</keyword>
<evidence type="ECO:0000259" key="3">
    <source>
        <dbReference type="SMART" id="SM01008"/>
    </source>
</evidence>
<dbReference type="InterPro" id="IPR046867">
    <property type="entry name" value="AldOxase/xan_DH_MoCoBD2"/>
</dbReference>
<dbReference type="RefSeq" id="WP_148692674.1">
    <property type="nucleotide sequence ID" value="NZ_CP020477.1"/>
</dbReference>
<dbReference type="AlphaFoldDB" id="A0A1W6K2X8"/>
<dbReference type="SMART" id="SM01008">
    <property type="entry name" value="Ald_Xan_dh_C"/>
    <property type="match status" value="1"/>
</dbReference>
<dbReference type="Gene3D" id="3.30.365.10">
    <property type="entry name" value="Aldehyde oxidase/xanthine dehydrogenase, molybdopterin binding domain"/>
    <property type="match status" value="4"/>
</dbReference>
<dbReference type="KEGG" id="aman:B6F84_13185"/>
<dbReference type="Pfam" id="PF20256">
    <property type="entry name" value="MoCoBD_2"/>
    <property type="match status" value="1"/>
</dbReference>
<accession>A0A1W6K2X8</accession>
<evidence type="ECO:0000256" key="1">
    <source>
        <dbReference type="ARBA" id="ARBA00022505"/>
    </source>
</evidence>
<dbReference type="InterPro" id="IPR053554">
    <property type="entry name" value="Glyceraldehyde_dh-related"/>
</dbReference>